<evidence type="ECO:0008006" key="4">
    <source>
        <dbReference type="Google" id="ProtNLM"/>
    </source>
</evidence>
<feature type="transmembrane region" description="Helical" evidence="1">
    <location>
        <begin position="207"/>
        <end position="228"/>
    </location>
</feature>
<evidence type="ECO:0000256" key="1">
    <source>
        <dbReference type="SAM" id="Phobius"/>
    </source>
</evidence>
<feature type="transmembrane region" description="Helical" evidence="1">
    <location>
        <begin position="180"/>
        <end position="200"/>
    </location>
</feature>
<dbReference type="EMBL" id="JBHSQO010000063">
    <property type="protein sequence ID" value="MFC6094426.1"/>
    <property type="molecule type" value="Genomic_DNA"/>
</dbReference>
<evidence type="ECO:0000313" key="3">
    <source>
        <dbReference type="Proteomes" id="UP001596220"/>
    </source>
</evidence>
<keyword evidence="1" id="KW-1133">Transmembrane helix</keyword>
<keyword evidence="1" id="KW-0472">Membrane</keyword>
<feature type="transmembrane region" description="Helical" evidence="1">
    <location>
        <begin position="41"/>
        <end position="64"/>
    </location>
</feature>
<keyword evidence="3" id="KW-1185">Reference proteome</keyword>
<comment type="caution">
    <text evidence="2">The sequence shown here is derived from an EMBL/GenBank/DDBJ whole genome shotgun (WGS) entry which is preliminary data.</text>
</comment>
<gene>
    <name evidence="2" type="ORF">ACFP3R_34610</name>
</gene>
<evidence type="ECO:0000313" key="2">
    <source>
        <dbReference type="EMBL" id="MFC6094426.1"/>
    </source>
</evidence>
<organism evidence="2 3">
    <name type="scientific">Saccharothrix lopnurensis</name>
    <dbReference type="NCBI Taxonomy" id="1670621"/>
    <lineage>
        <taxon>Bacteria</taxon>
        <taxon>Bacillati</taxon>
        <taxon>Actinomycetota</taxon>
        <taxon>Actinomycetes</taxon>
        <taxon>Pseudonocardiales</taxon>
        <taxon>Pseudonocardiaceae</taxon>
        <taxon>Saccharothrix</taxon>
    </lineage>
</organism>
<feature type="transmembrane region" description="Helical" evidence="1">
    <location>
        <begin position="321"/>
        <end position="339"/>
    </location>
</feature>
<feature type="transmembrane region" description="Helical" evidence="1">
    <location>
        <begin position="84"/>
        <end position="105"/>
    </location>
</feature>
<dbReference type="Pfam" id="PF12679">
    <property type="entry name" value="ABC2_membrane_2"/>
    <property type="match status" value="1"/>
</dbReference>
<sequence>MTPTTTTATTTTTAEAVAPAATRARVGWGDLLWLTWRQHRWTVGGTAAIAVGLSALALGVAWHVEATGHARHSLLFDEYTYDSVARALALAPLMTGVLVAVFWAAPLLAREYEQRTHLVVWTQDLTPVRWLTGKVVLLGAAAAGLSAGLGAAVVVLLNTVNAHSAAGQRFGSFDSDAFEVVPHVQVGYALFGFALGLALSAVTRRTVLSMGLSFGVFFVVRGLVASLWRPYYATPLRTAMPFDPVAGGSSGDVWPGVDHLVVDVGYLNAAGAEVEVSHTACATPNSGPEEYGRCLADQGVVQLFVDHHPPDRVVPFQLVELGVYTAFAAGLLVLTFWWVKRMHRV</sequence>
<feature type="transmembrane region" description="Helical" evidence="1">
    <location>
        <begin position="135"/>
        <end position="160"/>
    </location>
</feature>
<accession>A0ABW1PH12</accession>
<keyword evidence="1" id="KW-0812">Transmembrane</keyword>
<name>A0ABW1PH12_9PSEU</name>
<dbReference type="RefSeq" id="WP_380642663.1">
    <property type="nucleotide sequence ID" value="NZ_JBHSQO010000063.1"/>
</dbReference>
<protein>
    <recommendedName>
        <fullName evidence="4">ABC-2 family transporter</fullName>
    </recommendedName>
</protein>
<reference evidence="3" key="1">
    <citation type="journal article" date="2019" name="Int. J. Syst. Evol. Microbiol.">
        <title>The Global Catalogue of Microorganisms (GCM) 10K type strain sequencing project: providing services to taxonomists for standard genome sequencing and annotation.</title>
        <authorList>
            <consortium name="The Broad Institute Genomics Platform"/>
            <consortium name="The Broad Institute Genome Sequencing Center for Infectious Disease"/>
            <person name="Wu L."/>
            <person name="Ma J."/>
        </authorList>
    </citation>
    <scope>NUCLEOTIDE SEQUENCE [LARGE SCALE GENOMIC DNA]</scope>
    <source>
        <strain evidence="3">CGMCC 4.7246</strain>
    </source>
</reference>
<dbReference type="Proteomes" id="UP001596220">
    <property type="component" value="Unassembled WGS sequence"/>
</dbReference>
<proteinExistence type="predicted"/>